<feature type="chain" id="PRO_5045788063" description="Ice-binding protein C-terminal domain-containing protein" evidence="1">
    <location>
        <begin position="20"/>
        <end position="239"/>
    </location>
</feature>
<name>A0ABQ6BUA2_9NEIS</name>
<dbReference type="Pfam" id="PF07589">
    <property type="entry name" value="PEP-CTERM"/>
    <property type="match status" value="1"/>
</dbReference>
<proteinExistence type="predicted"/>
<evidence type="ECO:0000313" key="3">
    <source>
        <dbReference type="EMBL" id="GLS05575.1"/>
    </source>
</evidence>
<feature type="domain" description="Ice-binding protein C-terminal" evidence="2">
    <location>
        <begin position="205"/>
        <end position="228"/>
    </location>
</feature>
<dbReference type="EMBL" id="BSOZ01000053">
    <property type="protein sequence ID" value="GLS05575.1"/>
    <property type="molecule type" value="Genomic_DNA"/>
</dbReference>
<evidence type="ECO:0000256" key="1">
    <source>
        <dbReference type="SAM" id="SignalP"/>
    </source>
</evidence>
<evidence type="ECO:0000259" key="2">
    <source>
        <dbReference type="Pfam" id="PF07589"/>
    </source>
</evidence>
<dbReference type="Proteomes" id="UP001156836">
    <property type="component" value="Unassembled WGS sequence"/>
</dbReference>
<dbReference type="NCBIfam" id="TIGR02595">
    <property type="entry name" value="PEP_CTERM"/>
    <property type="match status" value="1"/>
</dbReference>
<feature type="signal peptide" evidence="1">
    <location>
        <begin position="1"/>
        <end position="19"/>
    </location>
</feature>
<gene>
    <name evidence="3" type="ORF">GCM10007860_27320</name>
</gene>
<keyword evidence="1" id="KW-0732">Signal</keyword>
<organism evidence="3 4">
    <name type="scientific">Chitiniphilus shinanonensis</name>
    <dbReference type="NCBI Taxonomy" id="553088"/>
    <lineage>
        <taxon>Bacteria</taxon>
        <taxon>Pseudomonadati</taxon>
        <taxon>Pseudomonadota</taxon>
        <taxon>Betaproteobacteria</taxon>
        <taxon>Neisseriales</taxon>
        <taxon>Chitinibacteraceae</taxon>
        <taxon>Chitiniphilus</taxon>
    </lineage>
</organism>
<dbReference type="RefSeq" id="WP_018749259.1">
    <property type="nucleotide sequence ID" value="NZ_BSOZ01000053.1"/>
</dbReference>
<protein>
    <recommendedName>
        <fullName evidence="2">Ice-binding protein C-terminal domain-containing protein</fullName>
    </recommendedName>
</protein>
<keyword evidence="4" id="KW-1185">Reference proteome</keyword>
<comment type="caution">
    <text evidence="3">The sequence shown here is derived from an EMBL/GenBank/DDBJ whole genome shotgun (WGS) entry which is preliminary data.</text>
</comment>
<dbReference type="InterPro" id="IPR013424">
    <property type="entry name" value="Ice-binding_C"/>
</dbReference>
<reference evidence="4" key="1">
    <citation type="journal article" date="2019" name="Int. J. Syst. Evol. Microbiol.">
        <title>The Global Catalogue of Microorganisms (GCM) 10K type strain sequencing project: providing services to taxonomists for standard genome sequencing and annotation.</title>
        <authorList>
            <consortium name="The Broad Institute Genomics Platform"/>
            <consortium name="The Broad Institute Genome Sequencing Center for Infectious Disease"/>
            <person name="Wu L."/>
            <person name="Ma J."/>
        </authorList>
    </citation>
    <scope>NUCLEOTIDE SEQUENCE [LARGE SCALE GENOMIC DNA]</scope>
    <source>
        <strain evidence="4">NBRC 104970</strain>
    </source>
</reference>
<sequence>MKQLSCALAMMLSPFAAHAAVIDVLGMMTVNLNGSATTSISQATVIRNNYSFLETTVRIEPTGMIYFDASEGPQSASYSVNVSNNAGYAVSGFDVSAAAMERYSVKYFPAQTSGELSHYRNGEQIMRDYGQSFTEPDSDYFMHTWTDFAPYSFLADIHGGTPLLHNLGVSYLVSVGTPDPSWYGWAYAVPATLTFRVYDPSTVLPVPEPAGYALTGLGLLAIWARRRRRERVAAVQASA</sequence>
<evidence type="ECO:0000313" key="4">
    <source>
        <dbReference type="Proteomes" id="UP001156836"/>
    </source>
</evidence>
<accession>A0ABQ6BUA2</accession>